<accession>A0A4S3TLR9</accession>
<protein>
    <recommendedName>
        <fullName evidence="2">HNH nuclease domain-containing protein</fullName>
    </recommendedName>
</protein>
<dbReference type="CDD" id="cd00085">
    <property type="entry name" value="HNHc"/>
    <property type="match status" value="1"/>
</dbReference>
<evidence type="ECO:0000256" key="1">
    <source>
        <dbReference type="ARBA" id="ARBA00023172"/>
    </source>
</evidence>
<organism evidence="3 4">
    <name type="scientific">Salinadaptatus halalkaliphilus</name>
    <dbReference type="NCBI Taxonomy" id="2419781"/>
    <lineage>
        <taxon>Archaea</taxon>
        <taxon>Methanobacteriati</taxon>
        <taxon>Methanobacteriota</taxon>
        <taxon>Stenosarchaea group</taxon>
        <taxon>Halobacteria</taxon>
        <taxon>Halobacteriales</taxon>
        <taxon>Natrialbaceae</taxon>
        <taxon>Salinadaptatus</taxon>
    </lineage>
</organism>
<gene>
    <name evidence="3" type="ORF">D8Y22_10500</name>
</gene>
<dbReference type="Gene3D" id="1.10.30.50">
    <property type="match status" value="1"/>
</dbReference>
<dbReference type="SUPFAM" id="SSF56349">
    <property type="entry name" value="DNA breaking-rejoining enzymes"/>
    <property type="match status" value="1"/>
</dbReference>
<dbReference type="OrthoDB" id="11472at2157"/>
<feature type="domain" description="HNH nuclease" evidence="2">
    <location>
        <begin position="18"/>
        <end position="68"/>
    </location>
</feature>
<keyword evidence="4" id="KW-1185">Reference proteome</keyword>
<proteinExistence type="predicted"/>
<keyword evidence="1" id="KW-0233">DNA recombination</keyword>
<sequence length="292" mass="32376">MSSNNTDPIDTTDDSWTEIRERRLEIDGYQCANCGKANSLQVHHVVPESLGGVDEVSNLRTLCASCHDKAHGSTIGLIASEQTSSETRWIPTIETMQWFVSNVNHPFDQLVVMILAKTGIGVSELVSLELSDIYLRDGGLGLTSTVERRTRPFFLLPESEKGPGSGNGKRLCDTLVPIGPELRKCLRRYLAVRPDTESAKLLISTGEAWGKPISHDIIHHTVEKNARTVGLYDTGAGADSNLTPTAFRQFFANRYQGQPAVRDYLLGKKEKTPFNQGQIATDYRESIFNLFH</sequence>
<dbReference type="Pfam" id="PF00589">
    <property type="entry name" value="Phage_integrase"/>
    <property type="match status" value="1"/>
</dbReference>
<evidence type="ECO:0000259" key="2">
    <source>
        <dbReference type="SMART" id="SM00507"/>
    </source>
</evidence>
<dbReference type="GO" id="GO:0015074">
    <property type="term" value="P:DNA integration"/>
    <property type="evidence" value="ECO:0007669"/>
    <property type="project" value="InterPro"/>
</dbReference>
<dbReference type="InterPro" id="IPR002711">
    <property type="entry name" value="HNH"/>
</dbReference>
<dbReference type="AlphaFoldDB" id="A0A4S3TLR9"/>
<name>A0A4S3TLR9_9EURY</name>
<dbReference type="GO" id="GO:0008270">
    <property type="term" value="F:zinc ion binding"/>
    <property type="evidence" value="ECO:0007669"/>
    <property type="project" value="InterPro"/>
</dbReference>
<dbReference type="EMBL" id="RBZW01000022">
    <property type="protein sequence ID" value="THE65026.1"/>
    <property type="molecule type" value="Genomic_DNA"/>
</dbReference>
<evidence type="ECO:0000313" key="4">
    <source>
        <dbReference type="Proteomes" id="UP000318864"/>
    </source>
</evidence>
<dbReference type="Gene3D" id="1.10.443.10">
    <property type="entry name" value="Intergrase catalytic core"/>
    <property type="match status" value="1"/>
</dbReference>
<dbReference type="InterPro" id="IPR003615">
    <property type="entry name" value="HNH_nuc"/>
</dbReference>
<dbReference type="InterPro" id="IPR002104">
    <property type="entry name" value="Integrase_catalytic"/>
</dbReference>
<dbReference type="Pfam" id="PF01844">
    <property type="entry name" value="HNH"/>
    <property type="match status" value="1"/>
</dbReference>
<dbReference type="GO" id="GO:0006310">
    <property type="term" value="P:DNA recombination"/>
    <property type="evidence" value="ECO:0007669"/>
    <property type="project" value="UniProtKB-KW"/>
</dbReference>
<dbReference type="Proteomes" id="UP000318864">
    <property type="component" value="Unassembled WGS sequence"/>
</dbReference>
<dbReference type="GO" id="GO:0003677">
    <property type="term" value="F:DNA binding"/>
    <property type="evidence" value="ECO:0007669"/>
    <property type="project" value="InterPro"/>
</dbReference>
<dbReference type="InterPro" id="IPR011010">
    <property type="entry name" value="DNA_brk_join_enz"/>
</dbReference>
<dbReference type="GO" id="GO:0004519">
    <property type="term" value="F:endonuclease activity"/>
    <property type="evidence" value="ECO:0007669"/>
    <property type="project" value="InterPro"/>
</dbReference>
<evidence type="ECO:0000313" key="3">
    <source>
        <dbReference type="EMBL" id="THE65026.1"/>
    </source>
</evidence>
<dbReference type="RefSeq" id="WP_141464651.1">
    <property type="nucleotide sequence ID" value="NZ_RBZW01000022.1"/>
</dbReference>
<dbReference type="SMART" id="SM00507">
    <property type="entry name" value="HNHc"/>
    <property type="match status" value="1"/>
</dbReference>
<reference evidence="3 4" key="1">
    <citation type="submission" date="2018-10" db="EMBL/GenBank/DDBJ databases">
        <title>Natronolimnobius sp. XQ-INN 246 isolated from Inner Mongolia Autonomous Region of China.</title>
        <authorList>
            <person name="Xue Q."/>
        </authorList>
    </citation>
    <scope>NUCLEOTIDE SEQUENCE [LARGE SCALE GENOMIC DNA]</scope>
    <source>
        <strain evidence="3 4">XQ-INN 246</strain>
    </source>
</reference>
<comment type="caution">
    <text evidence="3">The sequence shown here is derived from an EMBL/GenBank/DDBJ whole genome shotgun (WGS) entry which is preliminary data.</text>
</comment>
<dbReference type="InterPro" id="IPR013762">
    <property type="entry name" value="Integrase-like_cat_sf"/>
</dbReference>